<feature type="region of interest" description="Disordered" evidence="1">
    <location>
        <begin position="119"/>
        <end position="147"/>
    </location>
</feature>
<evidence type="ECO:0000313" key="2">
    <source>
        <dbReference type="EMBL" id="TFY75128.1"/>
    </source>
</evidence>
<accession>A0A4Y9ZNM9</accession>
<dbReference type="STRING" id="135208.A0A4Y9ZNM9"/>
<keyword evidence="3" id="KW-1185">Reference proteome</keyword>
<gene>
    <name evidence="2" type="ORF">EWM64_g8882</name>
</gene>
<sequence>MQLKARKRILEAMRDTIRTLTGVTAKDVWPTWEQNMEARVNADTGEEYLTPDFSKGVTAAVNKRLFSQTADCVIQDLNRQITVSEAANRPDWTKDPSFRVTKRDIVDLAKVSFNGYKRQWADEQDEERGRKARRNEQKSRRSLRRETKLKHLQMAVPAYIKKHKKDPTPLLHADHMSDEASGPEDYQNEEEVNEWKKDMANRLGLTNLTPKGLEQLAVFEVIIPDWRSEYTSDIFHELNDTHWKSLKLKDKQRFHQRVLDSTRSSGINDLPMMSPYNCMINVEWYERHVNNVELREMLGDWFDHADPEGWGQPVVEE</sequence>
<dbReference type="EMBL" id="SFCI01001706">
    <property type="protein sequence ID" value="TFY75128.1"/>
    <property type="molecule type" value="Genomic_DNA"/>
</dbReference>
<proteinExistence type="predicted"/>
<comment type="caution">
    <text evidence="2">The sequence shown here is derived from an EMBL/GenBank/DDBJ whole genome shotgun (WGS) entry which is preliminary data.</text>
</comment>
<dbReference type="OrthoDB" id="3052718at2759"/>
<organism evidence="2 3">
    <name type="scientific">Hericium alpestre</name>
    <dbReference type="NCBI Taxonomy" id="135208"/>
    <lineage>
        <taxon>Eukaryota</taxon>
        <taxon>Fungi</taxon>
        <taxon>Dikarya</taxon>
        <taxon>Basidiomycota</taxon>
        <taxon>Agaricomycotina</taxon>
        <taxon>Agaricomycetes</taxon>
        <taxon>Russulales</taxon>
        <taxon>Hericiaceae</taxon>
        <taxon>Hericium</taxon>
    </lineage>
</organism>
<evidence type="ECO:0000256" key="1">
    <source>
        <dbReference type="SAM" id="MobiDB-lite"/>
    </source>
</evidence>
<dbReference type="Proteomes" id="UP000298061">
    <property type="component" value="Unassembled WGS sequence"/>
</dbReference>
<dbReference type="AlphaFoldDB" id="A0A4Y9ZNM9"/>
<name>A0A4Y9ZNM9_9AGAM</name>
<protein>
    <submittedName>
        <fullName evidence="2">Uncharacterized protein</fullName>
    </submittedName>
</protein>
<evidence type="ECO:0000313" key="3">
    <source>
        <dbReference type="Proteomes" id="UP000298061"/>
    </source>
</evidence>
<reference evidence="2 3" key="1">
    <citation type="submission" date="2019-02" db="EMBL/GenBank/DDBJ databases">
        <title>Genome sequencing of the rare red list fungi Hericium alpestre (H. flagellum).</title>
        <authorList>
            <person name="Buettner E."/>
            <person name="Kellner H."/>
        </authorList>
    </citation>
    <scope>NUCLEOTIDE SEQUENCE [LARGE SCALE GENOMIC DNA]</scope>
    <source>
        <strain evidence="2 3">DSM 108284</strain>
    </source>
</reference>